<organism evidence="2">
    <name type="scientific">Nothobranchius rachovii</name>
    <name type="common">bluefin notho</name>
    <dbReference type="NCBI Taxonomy" id="451742"/>
    <lineage>
        <taxon>Eukaryota</taxon>
        <taxon>Metazoa</taxon>
        <taxon>Chordata</taxon>
        <taxon>Craniata</taxon>
        <taxon>Vertebrata</taxon>
        <taxon>Euteleostomi</taxon>
        <taxon>Actinopterygii</taxon>
        <taxon>Neopterygii</taxon>
        <taxon>Teleostei</taxon>
        <taxon>Neoteleostei</taxon>
        <taxon>Acanthomorphata</taxon>
        <taxon>Ovalentaria</taxon>
        <taxon>Atherinomorphae</taxon>
        <taxon>Cyprinodontiformes</taxon>
        <taxon>Nothobranchiidae</taxon>
        <taxon>Nothobranchius</taxon>
    </lineage>
</organism>
<dbReference type="EMBL" id="HAEI01013921">
    <property type="protein sequence ID" value="SBS16390.1"/>
    <property type="molecule type" value="Transcribed_RNA"/>
</dbReference>
<keyword evidence="1" id="KW-0732">Signal</keyword>
<feature type="non-terminal residue" evidence="2">
    <location>
        <position position="72"/>
    </location>
</feature>
<protein>
    <submittedName>
        <fullName evidence="2">Dynamin binding protein</fullName>
    </submittedName>
</protein>
<dbReference type="AlphaFoldDB" id="A0A1A8SFQ1"/>
<gene>
    <name evidence="2" type="primary">DNMBP</name>
</gene>
<feature type="non-terminal residue" evidence="2">
    <location>
        <position position="1"/>
    </location>
</feature>
<feature type="chain" id="PRO_5008378543" evidence="1">
    <location>
        <begin position="23"/>
        <end position="72"/>
    </location>
</feature>
<name>A0A1A8SFQ1_9TELE</name>
<proteinExistence type="predicted"/>
<reference evidence="2" key="2">
    <citation type="submission" date="2016-06" db="EMBL/GenBank/DDBJ databases">
        <title>The genome of a short-lived fish provides insights into sex chromosome evolution and the genetic control of aging.</title>
        <authorList>
            <person name="Reichwald K."/>
            <person name="Felder M."/>
            <person name="Petzold A."/>
            <person name="Koch P."/>
            <person name="Groth M."/>
            <person name="Platzer M."/>
        </authorList>
    </citation>
    <scope>NUCLEOTIDE SEQUENCE</scope>
    <source>
        <tissue evidence="2">Brain</tissue>
    </source>
</reference>
<feature type="signal peptide" evidence="1">
    <location>
        <begin position="1"/>
        <end position="22"/>
    </location>
</feature>
<reference evidence="2" key="1">
    <citation type="submission" date="2016-05" db="EMBL/GenBank/DDBJ databases">
        <authorList>
            <person name="Lavstsen T."/>
            <person name="Jespersen J.S."/>
        </authorList>
    </citation>
    <scope>NUCLEOTIDE SEQUENCE</scope>
    <source>
        <tissue evidence="2">Brain</tissue>
    </source>
</reference>
<evidence type="ECO:0000256" key="1">
    <source>
        <dbReference type="SAM" id="SignalP"/>
    </source>
</evidence>
<sequence length="72" mass="7995">FAGLRILLYPILSPHLWTGVETFALHLLVLETCAPLPRLHTNQLVLLHVPHHAVQDKMPLIHPTAPTPIALS</sequence>
<evidence type="ECO:0000313" key="2">
    <source>
        <dbReference type="EMBL" id="SBS16390.1"/>
    </source>
</evidence>
<accession>A0A1A8SFQ1</accession>